<protein>
    <submittedName>
        <fullName evidence="2">DUF6397 family protein</fullName>
    </submittedName>
</protein>
<reference evidence="2 3" key="1">
    <citation type="submission" date="2024-10" db="EMBL/GenBank/DDBJ databases">
        <title>The Natural Products Discovery Center: Release of the First 8490 Sequenced Strains for Exploring Actinobacteria Biosynthetic Diversity.</title>
        <authorList>
            <person name="Kalkreuter E."/>
            <person name="Kautsar S.A."/>
            <person name="Yang D."/>
            <person name="Bader C.D."/>
            <person name="Teijaro C.N."/>
            <person name="Fluegel L."/>
            <person name="Davis C.M."/>
            <person name="Simpson J.R."/>
            <person name="Lauterbach L."/>
            <person name="Steele A.D."/>
            <person name="Gui C."/>
            <person name="Meng S."/>
            <person name="Li G."/>
            <person name="Viehrig K."/>
            <person name="Ye F."/>
            <person name="Su P."/>
            <person name="Kiefer A.F."/>
            <person name="Nichols A."/>
            <person name="Cepeda A.J."/>
            <person name="Yan W."/>
            <person name="Fan B."/>
            <person name="Jiang Y."/>
            <person name="Adhikari A."/>
            <person name="Zheng C.-J."/>
            <person name="Schuster L."/>
            <person name="Cowan T.M."/>
            <person name="Smanski M.J."/>
            <person name="Chevrette M.G."/>
            <person name="De Carvalho L.P.S."/>
            <person name="Shen B."/>
        </authorList>
    </citation>
    <scope>NUCLEOTIDE SEQUENCE [LARGE SCALE GENOMIC DNA]</scope>
    <source>
        <strain evidence="2 3">NPDC053399</strain>
    </source>
</reference>
<feature type="region of interest" description="Disordered" evidence="1">
    <location>
        <begin position="232"/>
        <end position="326"/>
    </location>
</feature>
<comment type="caution">
    <text evidence="2">The sequence shown here is derived from an EMBL/GenBank/DDBJ whole genome shotgun (WGS) entry which is preliminary data.</text>
</comment>
<gene>
    <name evidence="2" type="ORF">ACIGXA_12140</name>
</gene>
<dbReference type="RefSeq" id="WP_399647559.1">
    <property type="nucleotide sequence ID" value="NZ_JBITYG010000003.1"/>
</dbReference>
<sequence>MNRAREELELETGEFELAVQLGEVRAVPDGPGRRRVLRDEVDRLRAAEGFPQALRDRLRVVGSGDGAELIGVSRDRFVKLAKGGFIRPVRWYVNRYRAVVWMYLADEIGQYARDHPEALHGRLPVTLRGALDDGVDHRARGWRARRAGQLVRDAADAWEEAAVWAALLGTDGAAEVVPDLYERAYLRRLRSGLPPGRPGEFASRELIDAAVTADHPDEIALARLSLAEALDRARQARPAPRPATRSAPAAEREPRPAAPAVEPEPGPEPGPEQKPEHEPQKRARSEPVPETCSEREPEPRPRRGWRLQRPGDSAGTRRRKKLFRRT</sequence>
<dbReference type="Proteomes" id="UP001614394">
    <property type="component" value="Unassembled WGS sequence"/>
</dbReference>
<dbReference type="Pfam" id="PF19934">
    <property type="entry name" value="DUF6397"/>
    <property type="match status" value="1"/>
</dbReference>
<proteinExistence type="predicted"/>
<feature type="compositionally biased region" description="Basic and acidic residues" evidence="1">
    <location>
        <begin position="271"/>
        <end position="301"/>
    </location>
</feature>
<dbReference type="InterPro" id="IPR045652">
    <property type="entry name" value="DUF6397"/>
</dbReference>
<organism evidence="2 3">
    <name type="scientific">Streptomyces fildesensis</name>
    <dbReference type="NCBI Taxonomy" id="375757"/>
    <lineage>
        <taxon>Bacteria</taxon>
        <taxon>Bacillati</taxon>
        <taxon>Actinomycetota</taxon>
        <taxon>Actinomycetes</taxon>
        <taxon>Kitasatosporales</taxon>
        <taxon>Streptomycetaceae</taxon>
        <taxon>Streptomyces</taxon>
    </lineage>
</organism>
<evidence type="ECO:0000313" key="2">
    <source>
        <dbReference type="EMBL" id="MFI9101265.1"/>
    </source>
</evidence>
<evidence type="ECO:0000256" key="1">
    <source>
        <dbReference type="SAM" id="MobiDB-lite"/>
    </source>
</evidence>
<feature type="compositionally biased region" description="Low complexity" evidence="1">
    <location>
        <begin position="236"/>
        <end position="249"/>
    </location>
</feature>
<name>A0ABW8C7B6_9ACTN</name>
<evidence type="ECO:0000313" key="3">
    <source>
        <dbReference type="Proteomes" id="UP001614394"/>
    </source>
</evidence>
<keyword evidence="3" id="KW-1185">Reference proteome</keyword>
<feature type="compositionally biased region" description="Basic residues" evidence="1">
    <location>
        <begin position="316"/>
        <end position="326"/>
    </location>
</feature>
<dbReference type="EMBL" id="JBITYG010000003">
    <property type="protein sequence ID" value="MFI9101265.1"/>
    <property type="molecule type" value="Genomic_DNA"/>
</dbReference>
<accession>A0ABW8C7B6</accession>